<reference evidence="12" key="1">
    <citation type="submission" date="2016-06" db="EMBL/GenBank/DDBJ databases">
        <authorList>
            <person name="Sutton G."/>
            <person name="Brinkac L."/>
            <person name="Sanka R."/>
            <person name="Adams M."/>
            <person name="Lau E."/>
            <person name="Mehaffy C."/>
            <person name="Tameris M."/>
            <person name="Hatherill M."/>
            <person name="Hanekom W."/>
            <person name="Mahomed H."/>
            <person name="Mcshane H."/>
        </authorList>
    </citation>
    <scope>NUCLEOTIDE SEQUENCE [LARGE SCALE GENOMIC DNA]</scope>
    <source>
        <strain evidence="12">852014-51077_SCH5608930-a</strain>
    </source>
</reference>
<dbReference type="Pfam" id="PF02706">
    <property type="entry name" value="Wzz"/>
    <property type="match status" value="1"/>
</dbReference>
<dbReference type="PANTHER" id="PTHR32309">
    <property type="entry name" value="TYROSINE-PROTEIN KINASE"/>
    <property type="match status" value="1"/>
</dbReference>
<dbReference type="GO" id="GO:0005524">
    <property type="term" value="F:ATP binding"/>
    <property type="evidence" value="ECO:0007669"/>
    <property type="project" value="UniProtKB-KW"/>
</dbReference>
<dbReference type="InterPro" id="IPR005702">
    <property type="entry name" value="Wzc-like_C"/>
</dbReference>
<evidence type="ECO:0000256" key="7">
    <source>
        <dbReference type="ARBA" id="ARBA00022989"/>
    </source>
</evidence>
<feature type="compositionally biased region" description="Polar residues" evidence="9">
    <location>
        <begin position="464"/>
        <end position="490"/>
    </location>
</feature>
<dbReference type="Pfam" id="PF10609">
    <property type="entry name" value="ParA"/>
    <property type="match status" value="1"/>
</dbReference>
<dbReference type="AlphaFoldDB" id="A0A1A2EBI3"/>
<protein>
    <recommendedName>
        <fullName evidence="10">Polysaccharide chain length determinant N-terminal domain-containing protein</fullName>
    </recommendedName>
</protein>
<keyword evidence="8" id="KW-0472">Membrane</keyword>
<dbReference type="RefSeq" id="WP_064853249.1">
    <property type="nucleotide sequence ID" value="NZ_LZIM01000068.1"/>
</dbReference>
<keyword evidence="7" id="KW-1133">Transmembrane helix</keyword>
<keyword evidence="5" id="KW-0547">Nucleotide-binding</keyword>
<evidence type="ECO:0000256" key="3">
    <source>
        <dbReference type="ARBA" id="ARBA00022475"/>
    </source>
</evidence>
<evidence type="ECO:0000256" key="6">
    <source>
        <dbReference type="ARBA" id="ARBA00022840"/>
    </source>
</evidence>
<dbReference type="OrthoDB" id="9812433at2"/>
<feature type="domain" description="Polysaccharide chain length determinant N-terminal" evidence="10">
    <location>
        <begin position="13"/>
        <end position="60"/>
    </location>
</feature>
<gene>
    <name evidence="11" type="ORF">A5771_19815</name>
</gene>
<dbReference type="InterPro" id="IPR050445">
    <property type="entry name" value="Bact_polysacc_biosynth/exp"/>
</dbReference>
<dbReference type="InterPro" id="IPR027417">
    <property type="entry name" value="P-loop_NTPase"/>
</dbReference>
<evidence type="ECO:0000259" key="10">
    <source>
        <dbReference type="Pfam" id="PF02706"/>
    </source>
</evidence>
<dbReference type="PANTHER" id="PTHR32309:SF31">
    <property type="entry name" value="CAPSULAR EXOPOLYSACCHARIDE FAMILY"/>
    <property type="match status" value="1"/>
</dbReference>
<evidence type="ECO:0000256" key="8">
    <source>
        <dbReference type="ARBA" id="ARBA00023136"/>
    </source>
</evidence>
<dbReference type="EMBL" id="LZIN01000003">
    <property type="protein sequence ID" value="OBG10868.1"/>
    <property type="molecule type" value="Genomic_DNA"/>
</dbReference>
<evidence type="ECO:0000256" key="1">
    <source>
        <dbReference type="ARBA" id="ARBA00004651"/>
    </source>
</evidence>
<proteinExistence type="inferred from homology"/>
<dbReference type="InterPro" id="IPR003856">
    <property type="entry name" value="LPS_length_determ_N"/>
</dbReference>
<dbReference type="Proteomes" id="UP000093985">
    <property type="component" value="Unassembled WGS sequence"/>
</dbReference>
<evidence type="ECO:0000256" key="5">
    <source>
        <dbReference type="ARBA" id="ARBA00022741"/>
    </source>
</evidence>
<evidence type="ECO:0000256" key="9">
    <source>
        <dbReference type="SAM" id="MobiDB-lite"/>
    </source>
</evidence>
<comment type="caution">
    <text evidence="11">The sequence shown here is derived from an EMBL/GenBank/DDBJ whole genome shotgun (WGS) entry which is preliminary data.</text>
</comment>
<feature type="region of interest" description="Disordered" evidence="9">
    <location>
        <begin position="446"/>
        <end position="490"/>
    </location>
</feature>
<evidence type="ECO:0000313" key="12">
    <source>
        <dbReference type="Proteomes" id="UP000093985"/>
    </source>
</evidence>
<accession>A0A1A2EBI3</accession>
<organism evidence="11 12">
    <name type="scientific">Mycolicibacter sinensis (strain JDM601)</name>
    <name type="common">Mycobacterium sinense</name>
    <dbReference type="NCBI Taxonomy" id="875328"/>
    <lineage>
        <taxon>Bacteria</taxon>
        <taxon>Bacillati</taxon>
        <taxon>Actinomycetota</taxon>
        <taxon>Actinomycetes</taxon>
        <taxon>Mycobacteriales</taxon>
        <taxon>Mycobacteriaceae</taxon>
        <taxon>Mycolicibacter</taxon>
    </lineage>
</organism>
<feature type="compositionally biased region" description="Low complexity" evidence="9">
    <location>
        <begin position="446"/>
        <end position="463"/>
    </location>
</feature>
<dbReference type="CDD" id="cd05387">
    <property type="entry name" value="BY-kinase"/>
    <property type="match status" value="1"/>
</dbReference>
<keyword evidence="3" id="KW-1003">Cell membrane</keyword>
<keyword evidence="4" id="KW-0812">Transmembrane</keyword>
<comment type="similarity">
    <text evidence="2">Belongs to the CpsC/CapA family.</text>
</comment>
<comment type="subcellular location">
    <subcellularLocation>
        <location evidence="1">Cell membrane</location>
        <topology evidence="1">Multi-pass membrane protein</topology>
    </subcellularLocation>
</comment>
<name>A0A1A2EBI3_MYCSD</name>
<sequence>METTESAGKRDWLNVLVREWKLTVGIPVVFGLLTLLVCSLQTPVYEATATLYVTAGTNGEGRAQPYENVLGAAGRVTSYVKLAYADEVIASAINDVGLDMTTAEARASVRSAVVPESEMFTISAQHKNREVARRFAGALAHSITDTVAFLEVPNGGGHPAARLSTVTPATVNPNPVAPNTLMNVILATLGGLLIGAAAALTRERLNNTVRDGRDIESLFGSRLLGRIPHDEILGAEKIIDFGAPATAAAGAFRHLRTALAVAHAKRSLTTILVTSPRRGDGKSTLALNLAAALAESGSTVVVVDADLDHPAVAKRTGNFEGPGLADAIRTQIPLLQPSTIDNLKVISAGGMSDDTLADLLASSACGIFFDRLVGPFDYVIVDAAALSDGPEAEELAQWTDGVLLVARQGRSKISECDESAAQLAAVGAELVGVVLNDARPLRSHALAASPPAARPRLPRSASATSSTISPNGSPATSPDSSAMQARDQNA</sequence>
<dbReference type="SUPFAM" id="SSF52540">
    <property type="entry name" value="P-loop containing nucleoside triphosphate hydrolases"/>
    <property type="match status" value="1"/>
</dbReference>
<dbReference type="InterPro" id="IPR033756">
    <property type="entry name" value="YlxH/NBP35"/>
</dbReference>
<evidence type="ECO:0000313" key="11">
    <source>
        <dbReference type="EMBL" id="OBG10868.1"/>
    </source>
</evidence>
<evidence type="ECO:0000256" key="2">
    <source>
        <dbReference type="ARBA" id="ARBA00006683"/>
    </source>
</evidence>
<evidence type="ECO:0000256" key="4">
    <source>
        <dbReference type="ARBA" id="ARBA00022692"/>
    </source>
</evidence>
<keyword evidence="6" id="KW-0067">ATP-binding</keyword>
<dbReference type="Gene3D" id="3.40.50.300">
    <property type="entry name" value="P-loop containing nucleotide triphosphate hydrolases"/>
    <property type="match status" value="1"/>
</dbReference>
<dbReference type="GO" id="GO:0005886">
    <property type="term" value="C:plasma membrane"/>
    <property type="evidence" value="ECO:0007669"/>
    <property type="project" value="UniProtKB-SubCell"/>
</dbReference>